<dbReference type="Proteomes" id="UP001362999">
    <property type="component" value="Unassembled WGS sequence"/>
</dbReference>
<comment type="caution">
    <text evidence="2">The sequence shown here is derived from an EMBL/GenBank/DDBJ whole genome shotgun (WGS) entry which is preliminary data.</text>
</comment>
<gene>
    <name evidence="2" type="ORF">R3P38DRAFT_2768615</name>
</gene>
<dbReference type="EMBL" id="JAWWNJ010000014">
    <property type="protein sequence ID" value="KAK7041255.1"/>
    <property type="molecule type" value="Genomic_DNA"/>
</dbReference>
<proteinExistence type="predicted"/>
<reference evidence="2 3" key="1">
    <citation type="journal article" date="2024" name="J Genomics">
        <title>Draft genome sequencing and assembly of Favolaschia claudopus CIRM-BRFM 2984 isolated from oak limbs.</title>
        <authorList>
            <person name="Navarro D."/>
            <person name="Drula E."/>
            <person name="Chaduli D."/>
            <person name="Cazenave R."/>
            <person name="Ahrendt S."/>
            <person name="Wang J."/>
            <person name="Lipzen A."/>
            <person name="Daum C."/>
            <person name="Barry K."/>
            <person name="Grigoriev I.V."/>
            <person name="Favel A."/>
            <person name="Rosso M.N."/>
            <person name="Martin F."/>
        </authorList>
    </citation>
    <scope>NUCLEOTIDE SEQUENCE [LARGE SCALE GENOMIC DNA]</scope>
    <source>
        <strain evidence="2 3">CIRM-BRFM 2984</strain>
    </source>
</reference>
<feature type="compositionally biased region" description="Polar residues" evidence="1">
    <location>
        <begin position="104"/>
        <end position="126"/>
    </location>
</feature>
<evidence type="ECO:0000313" key="3">
    <source>
        <dbReference type="Proteomes" id="UP001362999"/>
    </source>
</evidence>
<name>A0AAW0CRZ2_9AGAR</name>
<keyword evidence="3" id="KW-1185">Reference proteome</keyword>
<protein>
    <submittedName>
        <fullName evidence="2">Uncharacterized protein</fullName>
    </submittedName>
</protein>
<sequence length="285" mass="31371">MFCHMGPAIVDNWAELYSTEGENTTTEAMRTGARHLPPLLTAVQRLMFKPQPDMSDEEIQSLRSALGTTDAEPNPIVRYFAERAAYAKQFTQSELAKPYPQRLDPSSSSQSTVDPPQSTSATQLTSDRAEGSEEFEESENAMTAAAAALEIAMELFEDVEGIGDGMDLVDDAMDVDIMGGDLPVLTDSSEEEGSIMFNFCFCKILTQGFYRTGWGGAGAVWDVLDACPAPWVGFWQTTRWNMQIPKLKFPFVGVIVHHAALTKFIPGTPVVVFEMLLGRHDRDIG</sequence>
<accession>A0AAW0CRZ2</accession>
<evidence type="ECO:0000256" key="1">
    <source>
        <dbReference type="SAM" id="MobiDB-lite"/>
    </source>
</evidence>
<feature type="region of interest" description="Disordered" evidence="1">
    <location>
        <begin position="96"/>
        <end position="138"/>
    </location>
</feature>
<evidence type="ECO:0000313" key="2">
    <source>
        <dbReference type="EMBL" id="KAK7041255.1"/>
    </source>
</evidence>
<dbReference type="AlphaFoldDB" id="A0AAW0CRZ2"/>
<organism evidence="2 3">
    <name type="scientific">Favolaschia claudopus</name>
    <dbReference type="NCBI Taxonomy" id="2862362"/>
    <lineage>
        <taxon>Eukaryota</taxon>
        <taxon>Fungi</taxon>
        <taxon>Dikarya</taxon>
        <taxon>Basidiomycota</taxon>
        <taxon>Agaricomycotina</taxon>
        <taxon>Agaricomycetes</taxon>
        <taxon>Agaricomycetidae</taxon>
        <taxon>Agaricales</taxon>
        <taxon>Marasmiineae</taxon>
        <taxon>Mycenaceae</taxon>
        <taxon>Favolaschia</taxon>
    </lineage>
</organism>